<protein>
    <recommendedName>
        <fullName evidence="1">Spore germination protein N-terminal domain-containing protein</fullName>
    </recommendedName>
</protein>
<feature type="domain" description="Spore germination protein N-terminal" evidence="1">
    <location>
        <begin position="10"/>
        <end position="114"/>
    </location>
</feature>
<dbReference type="InterPro" id="IPR008844">
    <property type="entry name" value="Spore_GerAC-like"/>
</dbReference>
<comment type="caution">
    <text evidence="2">The sequence shown here is derived from an EMBL/GenBank/DDBJ whole genome shotgun (WGS) entry which is preliminary data.</text>
</comment>
<evidence type="ECO:0000259" key="1">
    <source>
        <dbReference type="Pfam" id="PF25198"/>
    </source>
</evidence>
<evidence type="ECO:0000313" key="3">
    <source>
        <dbReference type="Proteomes" id="UP001237207"/>
    </source>
</evidence>
<evidence type="ECO:0000313" key="2">
    <source>
        <dbReference type="EMBL" id="MDQ0214212.1"/>
    </source>
</evidence>
<organism evidence="2 3">
    <name type="scientific">Oikeobacillus pervagus</name>
    <dbReference type="NCBI Taxonomy" id="1325931"/>
    <lineage>
        <taxon>Bacteria</taxon>
        <taxon>Bacillati</taxon>
        <taxon>Bacillota</taxon>
        <taxon>Bacilli</taxon>
        <taxon>Bacillales</taxon>
        <taxon>Bacillaceae</taxon>
        <taxon>Oikeobacillus</taxon>
    </lineage>
</organism>
<keyword evidence="3" id="KW-1185">Reference proteome</keyword>
<gene>
    <name evidence="2" type="ORF">J2S13_000608</name>
</gene>
<dbReference type="EMBL" id="JAUSUC010000005">
    <property type="protein sequence ID" value="MDQ0214212.1"/>
    <property type="molecule type" value="Genomic_DNA"/>
</dbReference>
<proteinExistence type="predicted"/>
<name>A0AAJ1SYS0_9BACI</name>
<dbReference type="GO" id="GO:0009847">
    <property type="term" value="P:spore germination"/>
    <property type="evidence" value="ECO:0007669"/>
    <property type="project" value="InterPro"/>
</dbReference>
<dbReference type="Pfam" id="PF25198">
    <property type="entry name" value="Spore_GerAC_N"/>
    <property type="match status" value="1"/>
</dbReference>
<dbReference type="Proteomes" id="UP001237207">
    <property type="component" value="Unassembled WGS sequence"/>
</dbReference>
<dbReference type="AlphaFoldDB" id="A0AAJ1SYS0"/>
<dbReference type="PANTHER" id="PTHR35789">
    <property type="entry name" value="SPORE GERMINATION PROTEIN B3"/>
    <property type="match status" value="1"/>
</dbReference>
<accession>A0AAJ1SYS0</accession>
<sequence>MIVPNAFSPEGGQSVAFKNFTIDKGSIFEQIRETSTRSSRSLFFQHLKIMLVSEELLKTPHQLTKLIDLLLRDDESRRNIKVIITKGRSKKYLAMKPPIEKVPSLYIEELSKNSK</sequence>
<dbReference type="InterPro" id="IPR057336">
    <property type="entry name" value="GerAC_N"/>
</dbReference>
<dbReference type="GO" id="GO:0016020">
    <property type="term" value="C:membrane"/>
    <property type="evidence" value="ECO:0007669"/>
    <property type="project" value="InterPro"/>
</dbReference>
<dbReference type="PANTHER" id="PTHR35789:SF1">
    <property type="entry name" value="SPORE GERMINATION PROTEIN B3"/>
    <property type="match status" value="1"/>
</dbReference>
<reference evidence="2" key="1">
    <citation type="submission" date="2023-07" db="EMBL/GenBank/DDBJ databases">
        <title>Genomic Encyclopedia of Type Strains, Phase IV (KMG-IV): sequencing the most valuable type-strain genomes for metagenomic binning, comparative biology and taxonomic classification.</title>
        <authorList>
            <person name="Goeker M."/>
        </authorList>
    </citation>
    <scope>NUCLEOTIDE SEQUENCE</scope>
    <source>
        <strain evidence="2">DSM 23947</strain>
    </source>
</reference>